<accession>A0ABM1RXC6</accession>
<dbReference type="GeneID" id="111083673"/>
<reference evidence="2" key="1">
    <citation type="submission" date="2025-08" db="UniProtKB">
        <authorList>
            <consortium name="RefSeq"/>
        </authorList>
    </citation>
    <scope>IDENTIFICATION</scope>
    <source>
        <tissue evidence="2">Muscle</tissue>
    </source>
</reference>
<dbReference type="RefSeq" id="XP_022236031.1">
    <property type="nucleotide sequence ID" value="XM_022380323.1"/>
</dbReference>
<protein>
    <submittedName>
        <fullName evidence="2">Probable tubulin polyglutamylase TTLL1</fullName>
    </submittedName>
</protein>
<keyword evidence="1" id="KW-1185">Reference proteome</keyword>
<sequence length="75" mass="8948">MYIYLYHIAYGKNEMNHHQFTYCCDQDRSVLISNFEKQGWFPVGPEEDWNLYWASVQTVRAIFSVESGFRLSDSQ</sequence>
<gene>
    <name evidence="2" type="primary">LOC111083673</name>
</gene>
<name>A0ABM1RXC6_LIMPO</name>
<dbReference type="Proteomes" id="UP000694941">
    <property type="component" value="Unplaced"/>
</dbReference>
<evidence type="ECO:0000313" key="2">
    <source>
        <dbReference type="RefSeq" id="XP_022236031.1"/>
    </source>
</evidence>
<evidence type="ECO:0000313" key="1">
    <source>
        <dbReference type="Proteomes" id="UP000694941"/>
    </source>
</evidence>
<proteinExistence type="predicted"/>
<organism evidence="1 2">
    <name type="scientific">Limulus polyphemus</name>
    <name type="common">Atlantic horseshoe crab</name>
    <dbReference type="NCBI Taxonomy" id="6850"/>
    <lineage>
        <taxon>Eukaryota</taxon>
        <taxon>Metazoa</taxon>
        <taxon>Ecdysozoa</taxon>
        <taxon>Arthropoda</taxon>
        <taxon>Chelicerata</taxon>
        <taxon>Merostomata</taxon>
        <taxon>Xiphosura</taxon>
        <taxon>Limulidae</taxon>
        <taxon>Limulus</taxon>
    </lineage>
</organism>